<keyword evidence="1" id="KW-1133">Transmembrane helix</keyword>
<evidence type="ECO:0000256" key="1">
    <source>
        <dbReference type="SAM" id="Phobius"/>
    </source>
</evidence>
<dbReference type="Proteomes" id="UP000567293">
    <property type="component" value="Unassembled WGS sequence"/>
</dbReference>
<feature type="transmembrane region" description="Helical" evidence="1">
    <location>
        <begin position="106"/>
        <end position="125"/>
    </location>
</feature>
<reference evidence="2" key="1">
    <citation type="submission" date="2020-06" db="EMBL/GenBank/DDBJ databases">
        <title>Legume-microbial interactions unlock mineral nutrients during tropical forest succession.</title>
        <authorList>
            <person name="Epihov D.Z."/>
        </authorList>
    </citation>
    <scope>NUCLEOTIDE SEQUENCE [LARGE SCALE GENOMIC DNA]</scope>
    <source>
        <strain evidence="2">Pan2503</strain>
    </source>
</reference>
<name>A0A7V8NT46_9BACT</name>
<keyword evidence="3" id="KW-1185">Reference proteome</keyword>
<evidence type="ECO:0008006" key="4">
    <source>
        <dbReference type="Google" id="ProtNLM"/>
    </source>
</evidence>
<feature type="non-terminal residue" evidence="2">
    <location>
        <position position="1"/>
    </location>
</feature>
<proteinExistence type="predicted"/>
<feature type="transmembrane region" description="Helical" evidence="1">
    <location>
        <begin position="53"/>
        <end position="74"/>
    </location>
</feature>
<keyword evidence="1" id="KW-0812">Transmembrane</keyword>
<feature type="transmembrane region" description="Helical" evidence="1">
    <location>
        <begin position="182"/>
        <end position="202"/>
    </location>
</feature>
<feature type="transmembrane region" description="Helical" evidence="1">
    <location>
        <begin position="350"/>
        <end position="370"/>
    </location>
</feature>
<feature type="non-terminal residue" evidence="2">
    <location>
        <position position="417"/>
    </location>
</feature>
<dbReference type="EMBL" id="JACDQQ010001742">
    <property type="protein sequence ID" value="MBA0086916.1"/>
    <property type="molecule type" value="Genomic_DNA"/>
</dbReference>
<feature type="transmembrane region" description="Helical" evidence="1">
    <location>
        <begin position="276"/>
        <end position="292"/>
    </location>
</feature>
<comment type="caution">
    <text evidence="2">The sequence shown here is derived from an EMBL/GenBank/DDBJ whole genome shotgun (WGS) entry which is preliminary data.</text>
</comment>
<feature type="transmembrane region" description="Helical" evidence="1">
    <location>
        <begin position="299"/>
        <end position="315"/>
    </location>
</feature>
<keyword evidence="1" id="KW-0472">Membrane</keyword>
<protein>
    <recommendedName>
        <fullName evidence="4">Glycosyltransferase RgtA/B/C/D-like domain-containing protein</fullName>
    </recommendedName>
</protein>
<feature type="transmembrane region" description="Helical" evidence="1">
    <location>
        <begin position="321"/>
        <end position="338"/>
    </location>
</feature>
<organism evidence="2 3">
    <name type="scientific">Candidatus Acidiferrum panamense</name>
    <dbReference type="NCBI Taxonomy" id="2741543"/>
    <lineage>
        <taxon>Bacteria</taxon>
        <taxon>Pseudomonadati</taxon>
        <taxon>Acidobacteriota</taxon>
        <taxon>Terriglobia</taxon>
        <taxon>Candidatus Acidiferrales</taxon>
        <taxon>Candidatus Acidiferrum</taxon>
    </lineage>
</organism>
<feature type="transmembrane region" description="Helical" evidence="1">
    <location>
        <begin position="154"/>
        <end position="175"/>
    </location>
</feature>
<evidence type="ECO:0000313" key="2">
    <source>
        <dbReference type="EMBL" id="MBA0086916.1"/>
    </source>
</evidence>
<gene>
    <name evidence="2" type="ORF">HRJ53_18195</name>
</gene>
<dbReference type="AlphaFoldDB" id="A0A7V8NT46"/>
<sequence>LLGDTLAHGRLTNPPHPMWMSFESFHINWFPTYCSKYPPGQGAVLALGELLGLPWIGVILSVAAMCAAMLWMLQAWLPPKWALLGAALVAAKFGIANYWMNSYWGGAVAATGGALVLGAMPRVVARAGTRDALLLGLGLAVLANTRPYEGLLFSVPVGVCFFWWLAGTTKCAAIARTRMTRVLAPLAVVLLLTLVFMGYYNWRLTGNALLFPHVLNTQTYRTTGLFLWDHAKPLIHYHNQQFEDFYNDWERENYQSTWPDVWRVSGEKLIRSGSTYFWWGALLLLPGLPFAVRDGKMRLPVLLFLLGAAGFFVLIWSMPHYAAPTTCVVFLLLVQAIRHLRTIRLSGRPLGMALSCAAVCLLAVEVGFAVTNHSCDLLGWTCQGDPSRAAIQEKLSHTPGKHLILVRYGEDHNIHDE</sequence>
<evidence type="ECO:0000313" key="3">
    <source>
        <dbReference type="Proteomes" id="UP000567293"/>
    </source>
</evidence>
<accession>A0A7V8NT46</accession>